<evidence type="ECO:0000313" key="1">
    <source>
        <dbReference type="EMBL" id="CAF1506125.1"/>
    </source>
</evidence>
<accession>A0A815TSK1</accession>
<feature type="non-terminal residue" evidence="1">
    <location>
        <position position="87"/>
    </location>
</feature>
<name>A0A815TSK1_ADIRI</name>
<dbReference type="OrthoDB" id="426718at2759"/>
<dbReference type="EMBL" id="CAJNOJ010000663">
    <property type="protein sequence ID" value="CAF1506125.1"/>
    <property type="molecule type" value="Genomic_DNA"/>
</dbReference>
<evidence type="ECO:0000313" key="2">
    <source>
        <dbReference type="Proteomes" id="UP000663852"/>
    </source>
</evidence>
<organism evidence="1 2">
    <name type="scientific">Adineta ricciae</name>
    <name type="common">Rotifer</name>
    <dbReference type="NCBI Taxonomy" id="249248"/>
    <lineage>
        <taxon>Eukaryota</taxon>
        <taxon>Metazoa</taxon>
        <taxon>Spiralia</taxon>
        <taxon>Gnathifera</taxon>
        <taxon>Rotifera</taxon>
        <taxon>Eurotatoria</taxon>
        <taxon>Bdelloidea</taxon>
        <taxon>Adinetida</taxon>
        <taxon>Adinetidae</taxon>
        <taxon>Adineta</taxon>
    </lineage>
</organism>
<comment type="caution">
    <text evidence="1">The sequence shown here is derived from an EMBL/GenBank/DDBJ whole genome shotgun (WGS) entry which is preliminary data.</text>
</comment>
<proteinExistence type="predicted"/>
<dbReference type="AlphaFoldDB" id="A0A815TSK1"/>
<dbReference type="Proteomes" id="UP000663852">
    <property type="component" value="Unassembled WGS sequence"/>
</dbReference>
<protein>
    <submittedName>
        <fullName evidence="1">Uncharacterized protein</fullName>
    </submittedName>
</protein>
<gene>
    <name evidence="1" type="ORF">EDS130_LOCUS42944</name>
</gene>
<sequence length="87" mass="10138">MFNKYKKSIIFFVLSTLLIASSWYTLTNNRQFTASKTLVSPTTTSPSIEKQSRWKKNQLVVIPAIWKEIDWANRSSWPAWLQKGLES</sequence>
<reference evidence="1" key="1">
    <citation type="submission" date="2021-02" db="EMBL/GenBank/DDBJ databases">
        <authorList>
            <person name="Nowell W R."/>
        </authorList>
    </citation>
    <scope>NUCLEOTIDE SEQUENCE</scope>
</reference>